<evidence type="ECO:0000313" key="2">
    <source>
        <dbReference type="Proteomes" id="UP001307889"/>
    </source>
</evidence>
<proteinExistence type="predicted"/>
<accession>A0ABN7B9L1</accession>
<sequence length="85" mass="9003">MEIWSRKATQPDQQPDRLILVWFRSKGMAPNERLACGAGGVRHPQPGVGGGISAVESNAFSPLGGGIISQKVVLHLETSGLRIIG</sequence>
<gene>
    <name evidence="1" type="ORF">NTJ_13140</name>
</gene>
<dbReference type="Proteomes" id="UP001307889">
    <property type="component" value="Chromosome 11"/>
</dbReference>
<dbReference type="EMBL" id="AP028919">
    <property type="protein sequence ID" value="BET00323.1"/>
    <property type="molecule type" value="Genomic_DNA"/>
</dbReference>
<protein>
    <submittedName>
        <fullName evidence="1">Uncharacterized protein</fullName>
    </submittedName>
</protein>
<name>A0ABN7B9L1_9HEMI</name>
<keyword evidence="2" id="KW-1185">Reference proteome</keyword>
<reference evidence="1 2" key="1">
    <citation type="submission" date="2023-09" db="EMBL/GenBank/DDBJ databases">
        <title>Nesidiocoris tenuis whole genome shotgun sequence.</title>
        <authorList>
            <person name="Shibata T."/>
            <person name="Shimoda M."/>
            <person name="Kobayashi T."/>
            <person name="Uehara T."/>
        </authorList>
    </citation>
    <scope>NUCLEOTIDE SEQUENCE [LARGE SCALE GENOMIC DNA]</scope>
    <source>
        <strain evidence="1 2">Japan</strain>
    </source>
</reference>
<organism evidence="1 2">
    <name type="scientific">Nesidiocoris tenuis</name>
    <dbReference type="NCBI Taxonomy" id="355587"/>
    <lineage>
        <taxon>Eukaryota</taxon>
        <taxon>Metazoa</taxon>
        <taxon>Ecdysozoa</taxon>
        <taxon>Arthropoda</taxon>
        <taxon>Hexapoda</taxon>
        <taxon>Insecta</taxon>
        <taxon>Pterygota</taxon>
        <taxon>Neoptera</taxon>
        <taxon>Paraneoptera</taxon>
        <taxon>Hemiptera</taxon>
        <taxon>Heteroptera</taxon>
        <taxon>Panheteroptera</taxon>
        <taxon>Cimicomorpha</taxon>
        <taxon>Miridae</taxon>
        <taxon>Dicyphina</taxon>
        <taxon>Nesidiocoris</taxon>
    </lineage>
</organism>
<evidence type="ECO:0000313" key="1">
    <source>
        <dbReference type="EMBL" id="BET00323.1"/>
    </source>
</evidence>